<proteinExistence type="predicted"/>
<comment type="caution">
    <text evidence="3">The sequence shown here is derived from an EMBL/GenBank/DDBJ whole genome shotgun (WGS) entry which is preliminary data.</text>
</comment>
<reference evidence="3 4" key="2">
    <citation type="submission" date="2009-02" db="EMBL/GenBank/DDBJ databases">
        <title>Draft genome sequence of Clostridium asparagiforme (DSM 15981).</title>
        <authorList>
            <person name="Sudarsanam P."/>
            <person name="Ley R."/>
            <person name="Guruge J."/>
            <person name="Turnbaugh P.J."/>
            <person name="Mahowald M."/>
            <person name="Liep D."/>
            <person name="Gordon J."/>
        </authorList>
    </citation>
    <scope>NUCLEOTIDE SEQUENCE [LARGE SCALE GENOMIC DNA]</scope>
    <source>
        <strain evidence="3 4">DSM 15981</strain>
    </source>
</reference>
<organism evidence="3 4">
    <name type="scientific">[Clostridium] asparagiforme DSM 15981</name>
    <dbReference type="NCBI Taxonomy" id="518636"/>
    <lineage>
        <taxon>Bacteria</taxon>
        <taxon>Bacillati</taxon>
        <taxon>Bacillota</taxon>
        <taxon>Clostridia</taxon>
        <taxon>Lachnospirales</taxon>
        <taxon>Lachnospiraceae</taxon>
        <taxon>Enterocloster</taxon>
    </lineage>
</organism>
<reference evidence="3 4" key="1">
    <citation type="submission" date="2009-01" db="EMBL/GenBank/DDBJ databases">
        <authorList>
            <person name="Fulton L."/>
            <person name="Clifton S."/>
            <person name="Fulton B."/>
            <person name="Xu J."/>
            <person name="Minx P."/>
            <person name="Pepin K.H."/>
            <person name="Johnson M."/>
            <person name="Bhonagiri V."/>
            <person name="Nash W.E."/>
            <person name="Mardis E.R."/>
            <person name="Wilson R.K."/>
        </authorList>
    </citation>
    <scope>NUCLEOTIDE SEQUENCE [LARGE SCALE GENOMIC DNA]</scope>
    <source>
        <strain evidence="3 4">DSM 15981</strain>
    </source>
</reference>
<dbReference type="AlphaFoldDB" id="C0D6V9"/>
<feature type="domain" description="Peptidase C51" evidence="2">
    <location>
        <begin position="51"/>
        <end position="136"/>
    </location>
</feature>
<evidence type="ECO:0000256" key="1">
    <source>
        <dbReference type="ARBA" id="ARBA00022737"/>
    </source>
</evidence>
<dbReference type="Proteomes" id="UP000004756">
    <property type="component" value="Unassembled WGS sequence"/>
</dbReference>
<dbReference type="HOGENOM" id="CLU_070278_0_0_9"/>
<gene>
    <name evidence="3" type="ORF">CLOSTASPAR_05006</name>
</gene>
<keyword evidence="4" id="KW-1185">Reference proteome</keyword>
<dbReference type="Pfam" id="PF05257">
    <property type="entry name" value="CHAP"/>
    <property type="match status" value="1"/>
</dbReference>
<evidence type="ECO:0000313" key="3">
    <source>
        <dbReference type="EMBL" id="EEG52946.1"/>
    </source>
</evidence>
<dbReference type="Pfam" id="PF19127">
    <property type="entry name" value="Choline_bind_3"/>
    <property type="match status" value="1"/>
</dbReference>
<name>C0D6V9_9FIRM</name>
<protein>
    <submittedName>
        <fullName evidence="3">Cell wall-binding repeat protein</fullName>
    </submittedName>
</protein>
<sequence>MKAVDKYLAVAKAEDGYLEKRSNKQLDDKTANAGSGNYTKYARDLYPALQGQPWCDMYVDWCMVQAFGLVDAKRLLCGGFSAYTPTSAQYYKDRGQYHKTDPQPGDQIFFRGSSRINHTGIVTDVTLTKVRTSEGNTSAGPAVIPNGGAVCAKEYSLDNPRIDGYGRPDWSLVEQPDYVPGWHHDSNGWWYADSPQSYFRGCWQVINHHKYYFNPDGYAVTNWQLIDGKWYYFEPVAGHPLECALYVTDADGVQGPGEF</sequence>
<evidence type="ECO:0000259" key="2">
    <source>
        <dbReference type="Pfam" id="PF05257"/>
    </source>
</evidence>
<dbReference type="InterPro" id="IPR018337">
    <property type="entry name" value="Cell_wall/Cho-bd_repeat"/>
</dbReference>
<dbReference type="GeneID" id="93277322"/>
<dbReference type="RefSeq" id="WP_007716059.1">
    <property type="nucleotide sequence ID" value="NZ_CP102272.1"/>
</dbReference>
<dbReference type="Gene3D" id="2.10.270.10">
    <property type="entry name" value="Cholin Binding"/>
    <property type="match status" value="1"/>
</dbReference>
<evidence type="ECO:0000313" key="4">
    <source>
        <dbReference type="Proteomes" id="UP000004756"/>
    </source>
</evidence>
<dbReference type="InterPro" id="IPR007921">
    <property type="entry name" value="CHAP_dom"/>
</dbReference>
<dbReference type="SUPFAM" id="SSF69360">
    <property type="entry name" value="Cell wall binding repeat"/>
    <property type="match status" value="1"/>
</dbReference>
<dbReference type="EMBL" id="ACCJ01000413">
    <property type="protein sequence ID" value="EEG52946.1"/>
    <property type="molecule type" value="Genomic_DNA"/>
</dbReference>
<keyword evidence="1" id="KW-0677">Repeat</keyword>
<accession>C0D6V9</accession>